<dbReference type="Proteomes" id="UP000224871">
    <property type="component" value="Unassembled WGS sequence"/>
</dbReference>
<accession>A0A1N6N0Q9</accession>
<dbReference type="EMBL" id="FTLG01000226">
    <property type="protein sequence ID" value="SIP74713.1"/>
    <property type="molecule type" value="Genomic_DNA"/>
</dbReference>
<dbReference type="Proteomes" id="UP000196435">
    <property type="component" value="Unassembled WGS sequence"/>
</dbReference>
<organism evidence="2 3">
    <name type="scientific">Xenorhabdus innexi</name>
    <dbReference type="NCBI Taxonomy" id="290109"/>
    <lineage>
        <taxon>Bacteria</taxon>
        <taxon>Pseudomonadati</taxon>
        <taxon>Pseudomonadota</taxon>
        <taxon>Gammaproteobacteria</taxon>
        <taxon>Enterobacterales</taxon>
        <taxon>Morganellaceae</taxon>
        <taxon>Xenorhabdus</taxon>
    </lineage>
</organism>
<gene>
    <name evidence="1" type="ORF">Xinn_03394</name>
    <name evidence="2" type="ORF">XIS1_800013</name>
</gene>
<dbReference type="AlphaFoldDB" id="A0A1N6N0Q9"/>
<reference evidence="1 4" key="3">
    <citation type="journal article" date="2017" name="Nat. Microbiol.">
        <title>Natural product diversity associated with the nematode symbionts Photorhabdus and Xenorhabdus.</title>
        <authorList>
            <person name="Tobias N.J."/>
            <person name="Wolff H."/>
            <person name="Djahanschiri B."/>
            <person name="Grundmann F."/>
            <person name="Kronenwerth M."/>
            <person name="Shi Y.M."/>
            <person name="Simonyi S."/>
            <person name="Grun P."/>
            <person name="Shapiro-Ilan D."/>
            <person name="Pidot S.J."/>
            <person name="Stinear T.P."/>
            <person name="Ebersberger I."/>
            <person name="Bode H.B."/>
        </authorList>
    </citation>
    <scope>NUCLEOTIDE SEQUENCE [LARGE SCALE GENOMIC DNA]</scope>
    <source>
        <strain evidence="1 4">DSM 16336</strain>
    </source>
</reference>
<reference evidence="2" key="2">
    <citation type="submission" date="2016-12" db="EMBL/GenBank/DDBJ databases">
        <authorList>
            <person name="Song W.-J."/>
            <person name="Kurnit D.M."/>
        </authorList>
    </citation>
    <scope>NUCLEOTIDE SEQUENCE [LARGE SCALE GENOMIC DNA]</scope>
    <source>
        <strain evidence="2">HGB1681</strain>
    </source>
</reference>
<dbReference type="EMBL" id="NIBU01000061">
    <property type="protein sequence ID" value="PHM30250.1"/>
    <property type="molecule type" value="Genomic_DNA"/>
</dbReference>
<keyword evidence="4" id="KW-1185">Reference proteome</keyword>
<name>A0A1N6N0Q9_9GAMM</name>
<evidence type="ECO:0000313" key="3">
    <source>
        <dbReference type="Proteomes" id="UP000196435"/>
    </source>
</evidence>
<sequence>MNAWEQYAFDIENGKIPACKRVKQAVKRYLNDLNNPLYVFDSEVVARFIAFSHVCPHVKGHLRGKPKNEIDDGYLWIKANPNLDVYALVRWRNLPRYL</sequence>
<reference evidence="3" key="1">
    <citation type="submission" date="2016-12" db="EMBL/GenBank/DDBJ databases">
        <authorList>
            <person name="Gaudriault S."/>
        </authorList>
    </citation>
    <scope>NUCLEOTIDE SEQUENCE [LARGE SCALE GENOMIC DNA]</scope>
    <source>
        <strain evidence="3">HGB1681 (deposited as PTA-6826 in the American Type Culture Collection)</strain>
    </source>
</reference>
<evidence type="ECO:0000313" key="1">
    <source>
        <dbReference type="EMBL" id="PHM30250.1"/>
    </source>
</evidence>
<proteinExistence type="predicted"/>
<evidence type="ECO:0000313" key="2">
    <source>
        <dbReference type="EMBL" id="SIP74713.1"/>
    </source>
</evidence>
<protein>
    <submittedName>
        <fullName evidence="1">Terminase</fullName>
    </submittedName>
</protein>
<dbReference type="RefSeq" id="WP_244590233.1">
    <property type="nucleotide sequence ID" value="NZ_CAWNQC010000261.1"/>
</dbReference>
<evidence type="ECO:0000313" key="4">
    <source>
        <dbReference type="Proteomes" id="UP000224871"/>
    </source>
</evidence>